<dbReference type="Gene3D" id="3.30.930.30">
    <property type="match status" value="1"/>
</dbReference>
<evidence type="ECO:0000259" key="3">
    <source>
        <dbReference type="Pfam" id="PF03389"/>
    </source>
</evidence>
<dbReference type="AlphaFoldDB" id="A0A4R2R637"/>
<dbReference type="InterPro" id="IPR005053">
    <property type="entry name" value="MobA_MobL"/>
</dbReference>
<evidence type="ECO:0000313" key="5">
    <source>
        <dbReference type="Proteomes" id="UP000295050"/>
    </source>
</evidence>
<feature type="non-terminal residue" evidence="4">
    <location>
        <position position="53"/>
    </location>
</feature>
<evidence type="ECO:0000256" key="1">
    <source>
        <dbReference type="ARBA" id="ARBA00010873"/>
    </source>
</evidence>
<feature type="domain" description="MobA/MobL protein" evidence="3">
    <location>
        <begin position="17"/>
        <end position="53"/>
    </location>
</feature>
<keyword evidence="5" id="KW-1185">Reference proteome</keyword>
<comment type="similarity">
    <text evidence="1">Belongs to the MobA/MobL family.</text>
</comment>
<name>A0A4R2R637_9RHOB</name>
<keyword evidence="2" id="KW-0184">Conjugation</keyword>
<dbReference type="Pfam" id="PF03389">
    <property type="entry name" value="MobA_MobL"/>
    <property type="match status" value="1"/>
</dbReference>
<evidence type="ECO:0000313" key="4">
    <source>
        <dbReference type="EMBL" id="TCP58480.1"/>
    </source>
</evidence>
<dbReference type="EMBL" id="SLXU01000024">
    <property type="protein sequence ID" value="TCP58480.1"/>
    <property type="molecule type" value="Genomic_DNA"/>
</dbReference>
<comment type="caution">
    <text evidence="4">The sequence shown here is derived from an EMBL/GenBank/DDBJ whole genome shotgun (WGS) entry which is preliminary data.</text>
</comment>
<dbReference type="Proteomes" id="UP000295050">
    <property type="component" value="Unassembled WGS sequence"/>
</dbReference>
<accession>A0A4R2R637</accession>
<sequence length="53" mass="5755">MAIYHLSAKVISRAGGRSSVAAAAYRTAGRLRDERQGLEHDYSRKGGVVHSEI</sequence>
<protein>
    <submittedName>
        <fullName evidence="4">MobA/MobL family protein</fullName>
    </submittedName>
</protein>
<proteinExistence type="inferred from homology"/>
<reference evidence="4 5" key="1">
    <citation type="submission" date="2019-03" db="EMBL/GenBank/DDBJ databases">
        <title>Genomic Encyclopedia of Type Strains, Phase IV (KMG-IV): sequencing the most valuable type-strain genomes for metagenomic binning, comparative biology and taxonomic classification.</title>
        <authorList>
            <person name="Goeker M."/>
        </authorList>
    </citation>
    <scope>NUCLEOTIDE SEQUENCE [LARGE SCALE GENOMIC DNA]</scope>
    <source>
        <strain evidence="4 5">DSM 24766</strain>
    </source>
</reference>
<evidence type="ECO:0000256" key="2">
    <source>
        <dbReference type="ARBA" id="ARBA00022971"/>
    </source>
</evidence>
<organism evidence="4 5">
    <name type="scientific">Rhodovulum bhavnagarense</name>
    <dbReference type="NCBI Taxonomy" id="992286"/>
    <lineage>
        <taxon>Bacteria</taxon>
        <taxon>Pseudomonadati</taxon>
        <taxon>Pseudomonadota</taxon>
        <taxon>Alphaproteobacteria</taxon>
        <taxon>Rhodobacterales</taxon>
        <taxon>Paracoccaceae</taxon>
        <taxon>Rhodovulum</taxon>
    </lineage>
</organism>
<gene>
    <name evidence="4" type="ORF">EV663_1241</name>
</gene>